<evidence type="ECO:0000313" key="1">
    <source>
        <dbReference type="EMBL" id="KAI4585612.1"/>
    </source>
</evidence>
<keyword evidence="2" id="KW-1185">Reference proteome</keyword>
<accession>A0ACB9V770</accession>
<organism evidence="1 2">
    <name type="scientific">Ovis ammon polii x Ovis aries</name>
    <dbReference type="NCBI Taxonomy" id="2918886"/>
    <lineage>
        <taxon>Eukaryota</taxon>
        <taxon>Metazoa</taxon>
        <taxon>Chordata</taxon>
        <taxon>Craniata</taxon>
        <taxon>Vertebrata</taxon>
        <taxon>Euteleostomi</taxon>
        <taxon>Mammalia</taxon>
        <taxon>Eutheria</taxon>
        <taxon>Laurasiatheria</taxon>
        <taxon>Artiodactyla</taxon>
        <taxon>Ruminantia</taxon>
        <taxon>Pecora</taxon>
        <taxon>Bovidae</taxon>
        <taxon>Caprinae</taxon>
        <taxon>Ovis</taxon>
    </lineage>
</organism>
<feature type="non-terminal residue" evidence="1">
    <location>
        <position position="1"/>
    </location>
</feature>
<dbReference type="Proteomes" id="UP001057279">
    <property type="component" value="Linkage Group LG04"/>
</dbReference>
<name>A0ACB9V770_9CETA</name>
<dbReference type="EMBL" id="CM043029">
    <property type="protein sequence ID" value="KAI4585612.1"/>
    <property type="molecule type" value="Genomic_DNA"/>
</dbReference>
<reference evidence="1" key="1">
    <citation type="submission" date="2022-03" db="EMBL/GenBank/DDBJ databases">
        <title>Genomic analyses of argali, domestic sheep and their hybrids provide insights into chromosomal evolution, heterosis and genetic basis of agronomic traits.</title>
        <authorList>
            <person name="Li M."/>
        </authorList>
    </citation>
    <scope>NUCLEOTIDE SEQUENCE</scope>
    <source>
        <strain evidence="1">F1 hybrid</strain>
    </source>
</reference>
<sequence>SLFKQVPQILGHRLNNIGEFPSLLTHNENMMARVEDVKSMIKFQMKKMLYLSVAVGHVKMMDDELVYNIHLALNFLMSLHKKN</sequence>
<evidence type="ECO:0000313" key="2">
    <source>
        <dbReference type="Proteomes" id="UP001057279"/>
    </source>
</evidence>
<protein>
    <submittedName>
        <fullName evidence="1">Uncharacterized protein</fullName>
    </submittedName>
</protein>
<gene>
    <name evidence="1" type="ORF">MJG53_005846</name>
</gene>
<comment type="caution">
    <text evidence="1">The sequence shown here is derived from an EMBL/GenBank/DDBJ whole genome shotgun (WGS) entry which is preliminary data.</text>
</comment>
<proteinExistence type="predicted"/>